<dbReference type="GO" id="GO:0000455">
    <property type="term" value="P:enzyme-directed rRNA pseudouridine synthesis"/>
    <property type="evidence" value="ECO:0007669"/>
    <property type="project" value="UniProtKB-UniRule"/>
</dbReference>
<name>A0A7S3FT91_9CHLO</name>
<feature type="compositionally biased region" description="Basic and acidic residues" evidence="7">
    <location>
        <begin position="13"/>
        <end position="26"/>
    </location>
</feature>
<protein>
    <recommendedName>
        <fullName evidence="6">18S rRNA aminocarboxypropyltransferase</fullName>
        <ecNumber evidence="6">2.5.1.157</ecNumber>
    </recommendedName>
</protein>
<feature type="binding site" evidence="6">
    <location>
        <position position="130"/>
    </location>
    <ligand>
        <name>S-adenosyl-L-methionine</name>
        <dbReference type="ChEBI" id="CHEBI:59789"/>
    </ligand>
</feature>
<feature type="region of interest" description="Disordered" evidence="7">
    <location>
        <begin position="209"/>
        <end position="260"/>
    </location>
</feature>
<reference evidence="11 12" key="2">
    <citation type="submission" date="2024-03" db="EMBL/GenBank/DDBJ databases">
        <title>Complete genome sequence of the green alga Chloropicon roscoffensis RCC1871.</title>
        <authorList>
            <person name="Lemieux C."/>
            <person name="Pombert J.-F."/>
            <person name="Otis C."/>
            <person name="Turmel M."/>
        </authorList>
    </citation>
    <scope>NUCLEOTIDE SEQUENCE [LARGE SCALE GENOMIC DNA]</scope>
    <source>
        <strain evidence="11 12">RCC1871</strain>
    </source>
</reference>
<dbReference type="EMBL" id="CP151502">
    <property type="protein sequence ID" value="WZN59808.1"/>
    <property type="molecule type" value="Genomic_DNA"/>
</dbReference>
<dbReference type="GO" id="GO:1904047">
    <property type="term" value="F:S-adenosyl-L-methionine binding"/>
    <property type="evidence" value="ECO:0007669"/>
    <property type="project" value="UniProtKB-UniRule"/>
</dbReference>
<reference evidence="10" key="1">
    <citation type="submission" date="2021-01" db="EMBL/GenBank/DDBJ databases">
        <authorList>
            <person name="Corre E."/>
            <person name="Pelletier E."/>
            <person name="Niang G."/>
            <person name="Scheremetjew M."/>
            <person name="Finn R."/>
            <person name="Kale V."/>
            <person name="Holt S."/>
            <person name="Cochrane G."/>
            <person name="Meng A."/>
            <person name="Brown T."/>
            <person name="Cohen L."/>
        </authorList>
    </citation>
    <scope>NUCLEOTIDE SEQUENCE</scope>
    <source>
        <strain evidence="10">RCC1871</strain>
    </source>
</reference>
<evidence type="ECO:0000259" key="8">
    <source>
        <dbReference type="Pfam" id="PF04034"/>
    </source>
</evidence>
<dbReference type="Pfam" id="PF04034">
    <property type="entry name" value="Ribo_biogen_C"/>
    <property type="match status" value="1"/>
</dbReference>
<comment type="similarity">
    <text evidence="6">Belongs to the TDD superfamily. TSR3 family.</text>
</comment>
<evidence type="ECO:0000256" key="4">
    <source>
        <dbReference type="ARBA" id="ARBA00022679"/>
    </source>
</evidence>
<feature type="compositionally biased region" description="Low complexity" evidence="7">
    <location>
        <begin position="229"/>
        <end position="249"/>
    </location>
</feature>
<comment type="caution">
    <text evidence="6">Lacks conserved residue(s) required for the propagation of feature annotation.</text>
</comment>
<feature type="binding site" evidence="6">
    <location>
        <position position="59"/>
    </location>
    <ligand>
        <name>S-adenosyl-L-methionine</name>
        <dbReference type="ChEBI" id="CHEBI:59789"/>
    </ligand>
</feature>
<feature type="domain" description="RNase L inhibitor RLI-like possible metal-binding" evidence="9">
    <location>
        <begin position="44"/>
        <end position="77"/>
    </location>
</feature>
<evidence type="ECO:0000313" key="12">
    <source>
        <dbReference type="Proteomes" id="UP001472866"/>
    </source>
</evidence>
<comment type="catalytic activity">
    <reaction evidence="6">
        <text>an N(1)-methylpseudouridine in rRNA + S-adenosyl-L-methionine = N(1)-methyl-N(3)-[(3S)-3-amino-3-carboxypropyl]pseudouridine in rRNA + S-methyl-5'-thioadenosine + H(+)</text>
        <dbReference type="Rhea" id="RHEA:63296"/>
        <dbReference type="Rhea" id="RHEA-COMP:11634"/>
        <dbReference type="Rhea" id="RHEA-COMP:16310"/>
        <dbReference type="ChEBI" id="CHEBI:15378"/>
        <dbReference type="ChEBI" id="CHEBI:17509"/>
        <dbReference type="ChEBI" id="CHEBI:59789"/>
        <dbReference type="ChEBI" id="CHEBI:74890"/>
        <dbReference type="ChEBI" id="CHEBI:146234"/>
        <dbReference type="EC" id="2.5.1.157"/>
    </reaction>
</comment>
<accession>A0A7S3FT91</accession>
<dbReference type="EC" id="2.5.1.157" evidence="6"/>
<feature type="compositionally biased region" description="Basic and acidic residues" evidence="7">
    <location>
        <begin position="209"/>
        <end position="222"/>
    </location>
</feature>
<evidence type="ECO:0000256" key="1">
    <source>
        <dbReference type="ARBA" id="ARBA00022490"/>
    </source>
</evidence>
<dbReference type="InterPro" id="IPR007209">
    <property type="entry name" value="RNaseL-inhib-like_metal-bd_dom"/>
</dbReference>
<evidence type="ECO:0000256" key="5">
    <source>
        <dbReference type="ARBA" id="ARBA00022691"/>
    </source>
</evidence>
<dbReference type="InterPro" id="IPR022968">
    <property type="entry name" value="Tsr3-like"/>
</dbReference>
<evidence type="ECO:0000256" key="2">
    <source>
        <dbReference type="ARBA" id="ARBA00022517"/>
    </source>
</evidence>
<gene>
    <name evidence="10" type="ORF">CROS1456_LOCUS6466</name>
    <name evidence="11" type="ORF">HKI87_02g13360</name>
</gene>
<dbReference type="PANTHER" id="PTHR20426:SF0">
    <property type="entry name" value="18S RRNA AMINOCARBOXYPROPYLTRANSFERASE"/>
    <property type="match status" value="1"/>
</dbReference>
<keyword evidence="5 6" id="KW-0949">S-adenosyl-L-methionine</keyword>
<feature type="domain" description="16S/18S rRNA aminocarboxypropyltransferase Tsr3 C-terminal" evidence="8">
    <location>
        <begin position="81"/>
        <end position="206"/>
    </location>
</feature>
<evidence type="ECO:0000259" key="9">
    <source>
        <dbReference type="Pfam" id="PF04068"/>
    </source>
</evidence>
<feature type="region of interest" description="Disordered" evidence="7">
    <location>
        <begin position="1"/>
        <end position="33"/>
    </location>
</feature>
<keyword evidence="3 6" id="KW-0698">rRNA processing</keyword>
<keyword evidence="12" id="KW-1185">Reference proteome</keyword>
<dbReference type="HAMAP" id="MF_01116">
    <property type="entry name" value="TSR3"/>
    <property type="match status" value="1"/>
</dbReference>
<dbReference type="NCBIfam" id="NF002621">
    <property type="entry name" value="PRK02287.1"/>
    <property type="match status" value="1"/>
</dbReference>
<evidence type="ECO:0000256" key="3">
    <source>
        <dbReference type="ARBA" id="ARBA00022552"/>
    </source>
</evidence>
<evidence type="ECO:0000313" key="11">
    <source>
        <dbReference type="EMBL" id="WZN59808.1"/>
    </source>
</evidence>
<dbReference type="GO" id="GO:0030490">
    <property type="term" value="P:maturation of SSU-rRNA"/>
    <property type="evidence" value="ECO:0007669"/>
    <property type="project" value="TreeGrafter"/>
</dbReference>
<sequence length="260" mass="29006">MGKTKRNYTLKSKKGEARRFAERASEVAEPSTSEEDFCDPNGVTLALWDFGQCDRKRCTGIRLVRFKMVREMRMKQRFAGVCLSPLGRESVCKADAAYIAEHGLSVVDCSWNRIEETPIAKIRCGPPKLLPFLVAANPVNYGRPAKLTCAEALAAALYICGWKEQSREVMSKFKWGHAFFQINHEYLEAYCECENAEEVIQTQNRILRGGDDESVEDRRRQMELPSYPSDSDSNSSDGEGAQGEAGASELDATTVEGLAL</sequence>
<dbReference type="InterPro" id="IPR007177">
    <property type="entry name" value="Tsr3_C"/>
</dbReference>
<dbReference type="AlphaFoldDB" id="A0A7S3FT91"/>
<evidence type="ECO:0000313" key="10">
    <source>
        <dbReference type="EMBL" id="CAE0193376.1"/>
    </source>
</evidence>
<dbReference type="Pfam" id="PF04068">
    <property type="entry name" value="Fer4_RLI"/>
    <property type="match status" value="1"/>
</dbReference>
<feature type="binding site" evidence="6">
    <location>
        <position position="107"/>
    </location>
    <ligand>
        <name>S-adenosyl-L-methionine</name>
        <dbReference type="ChEBI" id="CHEBI:59789"/>
    </ligand>
</feature>
<organism evidence="10">
    <name type="scientific">Chloropicon roscoffensis</name>
    <dbReference type="NCBI Taxonomy" id="1461544"/>
    <lineage>
        <taxon>Eukaryota</taxon>
        <taxon>Viridiplantae</taxon>
        <taxon>Chlorophyta</taxon>
        <taxon>Chloropicophyceae</taxon>
        <taxon>Chloropicales</taxon>
        <taxon>Chloropicaceae</taxon>
        <taxon>Chloropicon</taxon>
    </lineage>
</organism>
<dbReference type="Proteomes" id="UP001472866">
    <property type="component" value="Chromosome 02"/>
</dbReference>
<comment type="function">
    <text evidence="6">Aminocarboxypropyltransferase that catalyzes the aminocarboxypropyl transfer on pseudouridine in 18S rRNA. It constitutes the last step in biosynthesis of the hypermodified N1-methyl-N3-(3-amino-3-carboxypropyl) pseudouridine (m1acp3-Psi).</text>
</comment>
<dbReference type="GO" id="GO:0106388">
    <property type="term" value="F:rRNA small subunit aminocarboxypropyltransferase activity"/>
    <property type="evidence" value="ECO:0007669"/>
    <property type="project" value="UniProtKB-EC"/>
</dbReference>
<dbReference type="PANTHER" id="PTHR20426">
    <property type="entry name" value="RIBOSOME BIOGENESIS PROTEIN TSR3 HOMOLOG"/>
    <property type="match status" value="1"/>
</dbReference>
<dbReference type="EMBL" id="HBHZ01008365">
    <property type="protein sequence ID" value="CAE0193376.1"/>
    <property type="molecule type" value="Transcribed_RNA"/>
</dbReference>
<keyword evidence="2 6" id="KW-0690">Ribosome biogenesis</keyword>
<keyword evidence="4 6" id="KW-0808">Transferase</keyword>
<feature type="compositionally biased region" description="Basic residues" evidence="7">
    <location>
        <begin position="1"/>
        <end position="12"/>
    </location>
</feature>
<evidence type="ECO:0000256" key="6">
    <source>
        <dbReference type="HAMAP-Rule" id="MF_03146"/>
    </source>
</evidence>
<proteinExistence type="inferred from homology"/>
<evidence type="ECO:0000256" key="7">
    <source>
        <dbReference type="SAM" id="MobiDB-lite"/>
    </source>
</evidence>
<keyword evidence="1" id="KW-0963">Cytoplasm</keyword>